<evidence type="ECO:0000313" key="3">
    <source>
        <dbReference type="Proteomes" id="UP000289691"/>
    </source>
</evidence>
<protein>
    <submittedName>
        <fullName evidence="2">TIGR02391 family protein</fullName>
    </submittedName>
</protein>
<name>A0A498L2L8_9EURY</name>
<dbReference type="InterPro" id="IPR012654">
    <property type="entry name" value="CHP02391"/>
</dbReference>
<keyword evidence="3" id="KW-1185">Reference proteome</keyword>
<dbReference type="RefSeq" id="WP_129067394.1">
    <property type="nucleotide sequence ID" value="NZ_RDFA01000001.1"/>
</dbReference>
<dbReference type="NCBIfam" id="TIGR02391">
    <property type="entry name" value="hypoth_ymh"/>
    <property type="match status" value="1"/>
</dbReference>
<dbReference type="InterPro" id="IPR016891">
    <property type="entry name" value="DUF2321"/>
</dbReference>
<comment type="caution">
    <text evidence="2">The sequence shown here is derived from an EMBL/GenBank/DDBJ whole genome shotgun (WGS) entry which is preliminary data.</text>
</comment>
<evidence type="ECO:0000313" key="2">
    <source>
        <dbReference type="EMBL" id="RXK51531.1"/>
    </source>
</evidence>
<dbReference type="Pfam" id="PF09509">
    <property type="entry name" value="Hypoth_Ymh"/>
    <property type="match status" value="1"/>
</dbReference>
<reference evidence="2 3" key="1">
    <citation type="submission" date="2019-01" db="EMBL/GenBank/DDBJ databases">
        <title>Halorientalis sp. F13-25 a new haloarchaeum isolated from hypersaline water.</title>
        <authorList>
            <person name="Ana D.-V."/>
            <person name="Cristina S.-P."/>
            <person name="Antonio V."/>
        </authorList>
    </citation>
    <scope>NUCLEOTIDE SEQUENCE [LARGE SCALE GENOMIC DNA]</scope>
    <source>
        <strain evidence="2 3">F13-25</strain>
    </source>
</reference>
<feature type="domain" description="Conserved hypothetical protein CHP02391" evidence="1">
    <location>
        <begin position="94"/>
        <end position="207"/>
    </location>
</feature>
<dbReference type="Pfam" id="PF10083">
    <property type="entry name" value="DUF2321"/>
    <property type="match status" value="1"/>
</dbReference>
<gene>
    <name evidence="2" type="ORF">EAF64_02550</name>
</gene>
<sequence length="213" mass="23797">MGTYDVMQVCENGHKITHSYVNYPEHRQSACDQCGADTIHRCPECDEPIRGKYLVEGVASVGGPDPPDNCHECGEPYPWADEADQFAEVDSSVLDEELAERCLSEYETGHYQSAVRTAFTVLEERIRNRGEFPQGVSGANLMLQAFNAEDGPLSFGETEGEQDGVMFLYRGAFQALRNPVSHRFVEEVDEDYARDAIHTVNLLLRLLDENTSA</sequence>
<proteinExistence type="predicted"/>
<evidence type="ECO:0000259" key="1">
    <source>
        <dbReference type="Pfam" id="PF09509"/>
    </source>
</evidence>
<dbReference type="EMBL" id="RDFA01000001">
    <property type="protein sequence ID" value="RXK51531.1"/>
    <property type="molecule type" value="Genomic_DNA"/>
</dbReference>
<organism evidence="2 3">
    <name type="scientific">Halorientalis pallida</name>
    <dbReference type="NCBI Taxonomy" id="2479928"/>
    <lineage>
        <taxon>Archaea</taxon>
        <taxon>Methanobacteriati</taxon>
        <taxon>Methanobacteriota</taxon>
        <taxon>Stenosarchaea group</taxon>
        <taxon>Halobacteria</taxon>
        <taxon>Halobacteriales</taxon>
        <taxon>Haloarculaceae</taxon>
        <taxon>Halorientalis</taxon>
    </lineage>
</organism>
<dbReference type="Proteomes" id="UP000289691">
    <property type="component" value="Unassembled WGS sequence"/>
</dbReference>
<accession>A0A498L2L8</accession>
<dbReference type="AlphaFoldDB" id="A0A498L2L8"/>